<dbReference type="AlphaFoldDB" id="A0A2M8W546"/>
<dbReference type="EMBL" id="PGTY01000002">
    <property type="protein sequence ID" value="PJI86029.1"/>
    <property type="molecule type" value="Genomic_DNA"/>
</dbReference>
<keyword evidence="2" id="KW-1185">Reference proteome</keyword>
<evidence type="ECO:0000313" key="1">
    <source>
        <dbReference type="EMBL" id="PJI86029.1"/>
    </source>
</evidence>
<dbReference type="RefSeq" id="WP_100368359.1">
    <property type="nucleotide sequence ID" value="NZ_PGTY01000002.1"/>
</dbReference>
<reference evidence="1 2" key="1">
    <citation type="submission" date="2017-11" db="EMBL/GenBank/DDBJ databases">
        <title>Genomic Encyclopedia of Archaeal and Bacterial Type Strains, Phase II (KMG-II): From Individual Species to Whole Genera.</title>
        <authorList>
            <person name="Goeker M."/>
        </authorList>
    </citation>
    <scope>NUCLEOTIDE SEQUENCE [LARGE SCALE GENOMIC DNA]</scope>
    <source>
        <strain evidence="1 2">DSM 29128</strain>
    </source>
</reference>
<evidence type="ECO:0000313" key="2">
    <source>
        <dbReference type="Proteomes" id="UP000228531"/>
    </source>
</evidence>
<protein>
    <submittedName>
        <fullName evidence="1">Uncharacterized protein</fullName>
    </submittedName>
</protein>
<name>A0A2M8W546_9RHOB</name>
<dbReference type="Proteomes" id="UP000228531">
    <property type="component" value="Unassembled WGS sequence"/>
</dbReference>
<gene>
    <name evidence="1" type="ORF">BC777_2386</name>
</gene>
<sequence>MSWQKFKSGGDPIYLMQKRGEDCELFRLSRVIHHSKQFGDSVKFSVRYNNRWQPLHSAEQLGPTFKDNKGKSRRVRLDGRFWKDTDQPRPFICDWEEAGHFYEVFGY</sequence>
<organism evidence="1 2">
    <name type="scientific">Yoonia maricola</name>
    <dbReference type="NCBI Taxonomy" id="420999"/>
    <lineage>
        <taxon>Bacteria</taxon>
        <taxon>Pseudomonadati</taxon>
        <taxon>Pseudomonadota</taxon>
        <taxon>Alphaproteobacteria</taxon>
        <taxon>Rhodobacterales</taxon>
        <taxon>Paracoccaceae</taxon>
        <taxon>Yoonia</taxon>
    </lineage>
</organism>
<proteinExistence type="predicted"/>
<accession>A0A2M8W546</accession>
<comment type="caution">
    <text evidence="1">The sequence shown here is derived from an EMBL/GenBank/DDBJ whole genome shotgun (WGS) entry which is preliminary data.</text>
</comment>